<evidence type="ECO:0000256" key="6">
    <source>
        <dbReference type="ARBA" id="ARBA00022630"/>
    </source>
</evidence>
<keyword evidence="7 11" id="KW-0288">FMN</keyword>
<dbReference type="PROSITE" id="PS00912">
    <property type="entry name" value="DHODEHASE_2"/>
    <property type="match status" value="1"/>
</dbReference>
<reference evidence="14" key="1">
    <citation type="submission" date="2017-02" db="UniProtKB">
        <authorList>
            <consortium name="WormBaseParasite"/>
        </authorList>
    </citation>
    <scope>IDENTIFICATION</scope>
</reference>
<sequence length="398" mass="44261">LKGPTDSRLIFRHIFKSTIILSSCGTAFYGITEFLIGNESFFKNQFMPLIYRFVDPETAHYYALKMFKYGIVPKFGYNYREYDELKCSLFGKNFKNPIGLAAGFDKDGEVINSLRNSGFGFIEIGTITPLPQEGNPKPRIFRLVEDGALINRYGFNNAGVGIVSSRVKKASEDENNSAVPLGVNIGKNKETEKAWVDYSIGVNYFGLHCDYLVINVSSPNTPGLRSLQNKNELQNVSNFYINHKSFCMMHSEQFSNKTLLFRCIILFIDIANVSLDRKYGIDGLIIANTTIDRPPILTSNNKTESGGLSGKPLGNVTTELIRHFYKITGGKIPIIGCGGVSSGKDAYEKIRAGASLVQLYTSIIYEGFPVIGKIKRELVDLLRQDGFKNVSEAIGADH</sequence>
<protein>
    <recommendedName>
        <fullName evidence="5 11">Dihydroorotate dehydrogenase (quinone), mitochondrial</fullName>
        <shortName evidence="11">DHOdehase</shortName>
        <ecNumber evidence="4 11">1.3.5.2</ecNumber>
    </recommendedName>
</protein>
<comment type="subcellular location">
    <subcellularLocation>
        <location evidence="1">Membrane</location>
    </subcellularLocation>
    <subcellularLocation>
        <location evidence="11">Mitochondrion inner membrane</location>
        <topology evidence="11">Single-pass membrane protein</topology>
    </subcellularLocation>
</comment>
<dbReference type="GO" id="GO:0006207">
    <property type="term" value="P:'de novo' pyrimidine nucleobase biosynthetic process"/>
    <property type="evidence" value="ECO:0007669"/>
    <property type="project" value="InterPro"/>
</dbReference>
<dbReference type="UniPathway" id="UPA00070">
    <property type="reaction ID" value="UER00946"/>
</dbReference>
<dbReference type="InterPro" id="IPR001295">
    <property type="entry name" value="Dihydroorotate_DH_CS"/>
</dbReference>
<evidence type="ECO:0000256" key="2">
    <source>
        <dbReference type="ARBA" id="ARBA00005161"/>
    </source>
</evidence>
<dbReference type="InterPro" id="IPR013785">
    <property type="entry name" value="Aldolase_TIM"/>
</dbReference>
<evidence type="ECO:0000256" key="4">
    <source>
        <dbReference type="ARBA" id="ARBA00012791"/>
    </source>
</evidence>
<dbReference type="Gene3D" id="3.20.20.70">
    <property type="entry name" value="Aldolase class I"/>
    <property type="match status" value="1"/>
</dbReference>
<dbReference type="Proteomes" id="UP000038040">
    <property type="component" value="Unplaced"/>
</dbReference>
<dbReference type="CDD" id="cd04738">
    <property type="entry name" value="DHOD_2_like"/>
    <property type="match status" value="1"/>
</dbReference>
<keyword evidence="11" id="KW-0999">Mitochondrion inner membrane</keyword>
<comment type="pathway">
    <text evidence="2 11">Pyrimidine metabolism; UMP biosynthesis via de novo pathway; orotate from (S)-dihydroorotate (quinone route): step 1/1.</text>
</comment>
<dbReference type="GO" id="GO:0106430">
    <property type="term" value="F:dihydroorotate dehydrogenase (quinone) activity"/>
    <property type="evidence" value="ECO:0007669"/>
    <property type="project" value="UniProtKB-EC"/>
</dbReference>
<dbReference type="NCBIfam" id="NF003652">
    <property type="entry name" value="PRK05286.2-5"/>
    <property type="match status" value="1"/>
</dbReference>
<dbReference type="AlphaFoldDB" id="A0A0N4U8I1"/>
<comment type="catalytic activity">
    <reaction evidence="10 11">
        <text>(S)-dihydroorotate + a quinone = orotate + a quinol</text>
        <dbReference type="Rhea" id="RHEA:30187"/>
        <dbReference type="ChEBI" id="CHEBI:24646"/>
        <dbReference type="ChEBI" id="CHEBI:30839"/>
        <dbReference type="ChEBI" id="CHEBI:30864"/>
        <dbReference type="ChEBI" id="CHEBI:132124"/>
        <dbReference type="EC" id="1.3.5.2"/>
    </reaction>
</comment>
<dbReference type="InterPro" id="IPR005720">
    <property type="entry name" value="Dihydroorotate_DH_cat"/>
</dbReference>
<dbReference type="Pfam" id="PF01180">
    <property type="entry name" value="DHO_dh"/>
    <property type="match status" value="1"/>
</dbReference>
<evidence type="ECO:0000313" key="14">
    <source>
        <dbReference type="WBParaSite" id="DME_0000335501-mRNA-1"/>
    </source>
</evidence>
<name>A0A0N4U8I1_DRAME</name>
<evidence type="ECO:0000259" key="12">
    <source>
        <dbReference type="Pfam" id="PF01180"/>
    </source>
</evidence>
<comment type="similarity">
    <text evidence="3 11">Belongs to the dihydroorotate dehydrogenase family. Type 2 subfamily.</text>
</comment>
<dbReference type="PANTHER" id="PTHR48109:SF4">
    <property type="entry name" value="DIHYDROOROTATE DEHYDROGENASE (QUINONE), MITOCHONDRIAL"/>
    <property type="match status" value="1"/>
</dbReference>
<dbReference type="GO" id="GO:0005743">
    <property type="term" value="C:mitochondrial inner membrane"/>
    <property type="evidence" value="ECO:0007669"/>
    <property type="project" value="UniProtKB-SubCell"/>
</dbReference>
<comment type="cofactor">
    <cofactor evidence="11">
        <name>FMN</name>
        <dbReference type="ChEBI" id="CHEBI:58210"/>
    </cofactor>
    <text evidence="11">Binds 1 FMN per subunit.</text>
</comment>
<evidence type="ECO:0000256" key="3">
    <source>
        <dbReference type="ARBA" id="ARBA00005359"/>
    </source>
</evidence>
<organism evidence="13 14">
    <name type="scientific">Dracunculus medinensis</name>
    <name type="common">Guinea worm</name>
    <dbReference type="NCBI Taxonomy" id="318479"/>
    <lineage>
        <taxon>Eukaryota</taxon>
        <taxon>Metazoa</taxon>
        <taxon>Ecdysozoa</taxon>
        <taxon>Nematoda</taxon>
        <taxon>Chromadorea</taxon>
        <taxon>Rhabditida</taxon>
        <taxon>Spirurina</taxon>
        <taxon>Dracunculoidea</taxon>
        <taxon>Dracunculidae</taxon>
        <taxon>Dracunculus</taxon>
    </lineage>
</organism>
<evidence type="ECO:0000256" key="7">
    <source>
        <dbReference type="ARBA" id="ARBA00022643"/>
    </source>
</evidence>
<dbReference type="PANTHER" id="PTHR48109">
    <property type="entry name" value="DIHYDROOROTATE DEHYDROGENASE (QUINONE), MITOCHONDRIAL-RELATED"/>
    <property type="match status" value="1"/>
</dbReference>
<evidence type="ECO:0000313" key="13">
    <source>
        <dbReference type="Proteomes" id="UP000038040"/>
    </source>
</evidence>
<accession>A0A0N4U8I1</accession>
<dbReference type="WBParaSite" id="DME_0000335501-mRNA-1">
    <property type="protein sequence ID" value="DME_0000335501-mRNA-1"/>
    <property type="gene ID" value="DME_0000335501"/>
</dbReference>
<proteinExistence type="inferred from homology"/>
<keyword evidence="11" id="KW-0496">Mitochondrion</keyword>
<dbReference type="PROSITE" id="PS00911">
    <property type="entry name" value="DHODEHASE_1"/>
    <property type="match status" value="1"/>
</dbReference>
<dbReference type="NCBIfam" id="NF003645">
    <property type="entry name" value="PRK05286.1-2"/>
    <property type="match status" value="1"/>
</dbReference>
<keyword evidence="6 11" id="KW-0285">Flavoprotein</keyword>
<dbReference type="InterPro" id="IPR050074">
    <property type="entry name" value="DHO_dehydrogenase"/>
</dbReference>
<dbReference type="EC" id="1.3.5.2" evidence="4 11"/>
<keyword evidence="8 11" id="KW-0560">Oxidoreductase</keyword>
<dbReference type="GO" id="GO:0044205">
    <property type="term" value="P:'de novo' UMP biosynthetic process"/>
    <property type="evidence" value="ECO:0007669"/>
    <property type="project" value="UniProtKB-UniPathway"/>
</dbReference>
<dbReference type="NCBIfam" id="TIGR01036">
    <property type="entry name" value="pyrD_sub2"/>
    <property type="match status" value="1"/>
</dbReference>
<evidence type="ECO:0000256" key="5">
    <source>
        <dbReference type="ARBA" id="ARBA00017599"/>
    </source>
</evidence>
<evidence type="ECO:0000256" key="1">
    <source>
        <dbReference type="ARBA" id="ARBA00004370"/>
    </source>
</evidence>
<evidence type="ECO:0000256" key="8">
    <source>
        <dbReference type="ARBA" id="ARBA00023002"/>
    </source>
</evidence>
<keyword evidence="9" id="KW-0472">Membrane</keyword>
<feature type="domain" description="Dihydroorotate dehydrogenase catalytic" evidence="12">
    <location>
        <begin position="85"/>
        <end position="382"/>
    </location>
</feature>
<evidence type="ECO:0000256" key="11">
    <source>
        <dbReference type="RuleBase" id="RU361255"/>
    </source>
</evidence>
<evidence type="ECO:0000256" key="10">
    <source>
        <dbReference type="ARBA" id="ARBA00048639"/>
    </source>
</evidence>
<dbReference type="SUPFAM" id="SSF51395">
    <property type="entry name" value="FMN-linked oxidoreductases"/>
    <property type="match status" value="1"/>
</dbReference>
<dbReference type="InterPro" id="IPR005719">
    <property type="entry name" value="Dihydroorotate_DH_2"/>
</dbReference>
<evidence type="ECO:0000256" key="9">
    <source>
        <dbReference type="ARBA" id="ARBA00023136"/>
    </source>
</evidence>